<sequence length="246" mass="29654">MFNFFGFGNEEKKTNSNKQRFRSINKKIPPWKYFAEDHTQEKELEESIKRIAHKSRFFDPKQVPENYYFDLGAHIPLALSALECDLRLSKLRYHLVPKVITERLFWRCYFFKVYEIVKQSEIIRSTMKQKENNNVNQIENDLKYIEKELQDLSNELVYQKNLSNLNKDQNKDMDTNLNQNNNKNNNKNKNSVDNNSSVDLEQQVLQDIEELKRYFLNKNSNEEIKIESDEEWLKELKSEFLNHEQK</sequence>
<feature type="region of interest" description="Disordered" evidence="2">
    <location>
        <begin position="165"/>
        <end position="195"/>
    </location>
</feature>
<feature type="domain" description="BSD" evidence="3">
    <location>
        <begin position="88"/>
        <end position="117"/>
    </location>
</feature>
<organism evidence="4 5">
    <name type="scientific">Anaeramoeba flamelloides</name>
    <dbReference type="NCBI Taxonomy" id="1746091"/>
    <lineage>
        <taxon>Eukaryota</taxon>
        <taxon>Metamonada</taxon>
        <taxon>Anaeramoebidae</taxon>
        <taxon>Anaeramoeba</taxon>
    </lineage>
</organism>
<dbReference type="Pfam" id="PF03909">
    <property type="entry name" value="BSD"/>
    <property type="match status" value="1"/>
</dbReference>
<comment type="caution">
    <text evidence="4">The sequence shown here is derived from an EMBL/GenBank/DDBJ whole genome shotgun (WGS) entry which is preliminary data.</text>
</comment>
<proteinExistence type="predicted"/>
<name>A0AAV7YIG9_9EUKA</name>
<dbReference type="PROSITE" id="PS50858">
    <property type="entry name" value="BSD"/>
    <property type="match status" value="1"/>
</dbReference>
<dbReference type="InterPro" id="IPR035925">
    <property type="entry name" value="BSD_dom_sf"/>
</dbReference>
<dbReference type="SUPFAM" id="SSF140383">
    <property type="entry name" value="BSD domain-like"/>
    <property type="match status" value="1"/>
</dbReference>
<dbReference type="Gene3D" id="1.10.3970.10">
    <property type="entry name" value="BSD domain"/>
    <property type="match status" value="1"/>
</dbReference>
<evidence type="ECO:0000256" key="2">
    <source>
        <dbReference type="SAM" id="MobiDB-lite"/>
    </source>
</evidence>
<evidence type="ECO:0000313" key="4">
    <source>
        <dbReference type="EMBL" id="KAJ3428676.1"/>
    </source>
</evidence>
<feature type="coiled-coil region" evidence="1">
    <location>
        <begin position="128"/>
        <end position="155"/>
    </location>
</feature>
<evidence type="ECO:0000256" key="1">
    <source>
        <dbReference type="SAM" id="Coils"/>
    </source>
</evidence>
<dbReference type="InterPro" id="IPR005607">
    <property type="entry name" value="BSD_dom"/>
</dbReference>
<accession>A0AAV7YIG9</accession>
<dbReference type="Proteomes" id="UP001146793">
    <property type="component" value="Unassembled WGS sequence"/>
</dbReference>
<dbReference type="EMBL" id="JANTQA010000057">
    <property type="protein sequence ID" value="KAJ3428676.1"/>
    <property type="molecule type" value="Genomic_DNA"/>
</dbReference>
<evidence type="ECO:0000259" key="3">
    <source>
        <dbReference type="PROSITE" id="PS50858"/>
    </source>
</evidence>
<protein>
    <submittedName>
        <fullName evidence="4">Synapse-associated protein</fullName>
    </submittedName>
</protein>
<gene>
    <name evidence="4" type="ORF">M0812_24005</name>
</gene>
<reference evidence="4" key="1">
    <citation type="submission" date="2022-08" db="EMBL/GenBank/DDBJ databases">
        <title>Novel sulphate-reducing endosymbionts in the free-living metamonad Anaeramoeba.</title>
        <authorList>
            <person name="Jerlstrom-Hultqvist J."/>
            <person name="Cepicka I."/>
            <person name="Gallot-Lavallee L."/>
            <person name="Salas-Leiva D."/>
            <person name="Curtis B.A."/>
            <person name="Zahonova K."/>
            <person name="Pipaliya S."/>
            <person name="Dacks J."/>
            <person name="Roger A.J."/>
        </authorList>
    </citation>
    <scope>NUCLEOTIDE SEQUENCE</scope>
    <source>
        <strain evidence="4">Busselton2</strain>
    </source>
</reference>
<keyword evidence="1" id="KW-0175">Coiled coil</keyword>
<evidence type="ECO:0000313" key="5">
    <source>
        <dbReference type="Proteomes" id="UP001146793"/>
    </source>
</evidence>
<feature type="compositionally biased region" description="Low complexity" evidence="2">
    <location>
        <begin position="175"/>
        <end position="195"/>
    </location>
</feature>
<dbReference type="AlphaFoldDB" id="A0AAV7YIG9"/>